<proteinExistence type="inferred from homology"/>
<evidence type="ECO:0000313" key="8">
    <source>
        <dbReference type="EMBL" id="KAK2559814.1"/>
    </source>
</evidence>
<evidence type="ECO:0000256" key="1">
    <source>
        <dbReference type="ARBA" id="ARBA00004651"/>
    </source>
</evidence>
<name>A0AAD9QEF8_ACRCE</name>
<dbReference type="InterPro" id="IPR008516">
    <property type="entry name" value="Na/K-Atpase_Interacting"/>
</dbReference>
<dbReference type="Proteomes" id="UP001249851">
    <property type="component" value="Unassembled WGS sequence"/>
</dbReference>
<dbReference type="Pfam" id="PF05640">
    <property type="entry name" value="NKAIN"/>
    <property type="match status" value="1"/>
</dbReference>
<dbReference type="EMBL" id="JARQWQ010000038">
    <property type="protein sequence ID" value="KAK2559814.1"/>
    <property type="molecule type" value="Genomic_DNA"/>
</dbReference>
<dbReference type="PANTHER" id="PTHR13084:SF6">
    <property type="entry name" value="SODIUM_POTASSIUM-TRANSPORTING ATPASE SUBUNIT BETA-1-INTERACTING PROTEIN"/>
    <property type="match status" value="1"/>
</dbReference>
<evidence type="ECO:0000256" key="7">
    <source>
        <dbReference type="RuleBase" id="RU368041"/>
    </source>
</evidence>
<evidence type="ECO:0000256" key="4">
    <source>
        <dbReference type="ARBA" id="ARBA00022692"/>
    </source>
</evidence>
<keyword evidence="6 7" id="KW-0472">Membrane</keyword>
<keyword evidence="9" id="KW-1185">Reference proteome</keyword>
<comment type="similarity">
    <text evidence="2 7">Belongs to the NKAIN family.</text>
</comment>
<comment type="caution">
    <text evidence="8">The sequence shown here is derived from an EMBL/GenBank/DDBJ whole genome shotgun (WGS) entry which is preliminary data.</text>
</comment>
<evidence type="ECO:0000256" key="3">
    <source>
        <dbReference type="ARBA" id="ARBA00022475"/>
    </source>
</evidence>
<evidence type="ECO:0000256" key="6">
    <source>
        <dbReference type="ARBA" id="ARBA00023136"/>
    </source>
</evidence>
<dbReference type="GO" id="GO:0005886">
    <property type="term" value="C:plasma membrane"/>
    <property type="evidence" value="ECO:0007669"/>
    <property type="project" value="UniProtKB-SubCell"/>
</dbReference>
<dbReference type="PANTHER" id="PTHR13084">
    <property type="entry name" value="T-CELL LYMPHOMA BREAKPOINT-ASSOCIATED TARGET 1-RELATED"/>
    <property type="match status" value="1"/>
</dbReference>
<feature type="transmembrane region" description="Helical" evidence="7">
    <location>
        <begin position="61"/>
        <end position="84"/>
    </location>
</feature>
<sequence length="201" mass="22838">MGCCRGRNVLLILLILQLLVVLERQVFDFLGFMWAPIIANFIHIAFLIVGIFGVHQYRSPYVITYSVWCLIWFGINLFIISLYLEIDRVTHKDDWLSLKTGHDSFWVKNGIGCKFVSPNNTVSGDGTVPTTIDGCLLKFEYVESIQSGAECILAFAGFWLGCWVARSFAEEDDHFDFIGGFDYNSAHHPPSKSSHMQMQPM</sequence>
<keyword evidence="3 7" id="KW-1003">Cell membrane</keyword>
<feature type="transmembrane region" description="Helical" evidence="7">
    <location>
        <begin position="34"/>
        <end position="54"/>
    </location>
</feature>
<accession>A0AAD9QEF8</accession>
<gene>
    <name evidence="8" type="ORF">P5673_017363</name>
</gene>
<dbReference type="GO" id="GO:0002028">
    <property type="term" value="P:regulation of sodium ion transport"/>
    <property type="evidence" value="ECO:0007669"/>
    <property type="project" value="UniProtKB-UniRule"/>
</dbReference>
<reference evidence="8" key="2">
    <citation type="journal article" date="2023" name="Science">
        <title>Genomic signatures of disease resistance in endangered staghorn corals.</title>
        <authorList>
            <person name="Vollmer S.V."/>
            <person name="Selwyn J.D."/>
            <person name="Despard B.A."/>
            <person name="Roesel C.L."/>
        </authorList>
    </citation>
    <scope>NUCLEOTIDE SEQUENCE</scope>
    <source>
        <strain evidence="8">K2</strain>
    </source>
</reference>
<protein>
    <recommendedName>
        <fullName evidence="7">Sodium/potassium-transporting ATPase subunit beta-1-interacting protein</fullName>
        <shortName evidence="7">Na(+)/K(+)-transporting ATPase subunit beta-1-interacting protein</shortName>
    </recommendedName>
</protein>
<reference evidence="8" key="1">
    <citation type="journal article" date="2023" name="G3 (Bethesda)">
        <title>Whole genome assembly and annotation of the endangered Caribbean coral Acropora cervicornis.</title>
        <authorList>
            <person name="Selwyn J.D."/>
            <person name="Vollmer S.V."/>
        </authorList>
    </citation>
    <scope>NUCLEOTIDE SEQUENCE</scope>
    <source>
        <strain evidence="8">K2</strain>
    </source>
</reference>
<evidence type="ECO:0000256" key="2">
    <source>
        <dbReference type="ARBA" id="ARBA00006364"/>
    </source>
</evidence>
<evidence type="ECO:0000256" key="5">
    <source>
        <dbReference type="ARBA" id="ARBA00022989"/>
    </source>
</evidence>
<organism evidence="8 9">
    <name type="scientific">Acropora cervicornis</name>
    <name type="common">Staghorn coral</name>
    <dbReference type="NCBI Taxonomy" id="6130"/>
    <lineage>
        <taxon>Eukaryota</taxon>
        <taxon>Metazoa</taxon>
        <taxon>Cnidaria</taxon>
        <taxon>Anthozoa</taxon>
        <taxon>Hexacorallia</taxon>
        <taxon>Scleractinia</taxon>
        <taxon>Astrocoeniina</taxon>
        <taxon>Acroporidae</taxon>
        <taxon>Acropora</taxon>
    </lineage>
</organism>
<keyword evidence="4 7" id="KW-0812">Transmembrane</keyword>
<keyword evidence="5 7" id="KW-1133">Transmembrane helix</keyword>
<dbReference type="AlphaFoldDB" id="A0AAD9QEF8"/>
<comment type="subcellular location">
    <subcellularLocation>
        <location evidence="1 7">Cell membrane</location>
        <topology evidence="1 7">Multi-pass membrane protein</topology>
    </subcellularLocation>
</comment>
<evidence type="ECO:0000313" key="9">
    <source>
        <dbReference type="Proteomes" id="UP001249851"/>
    </source>
</evidence>
<comment type="caution">
    <text evidence="7">Lacks conserved residue(s) required for the propagation of feature annotation.</text>
</comment>